<dbReference type="GO" id="GO:0046872">
    <property type="term" value="F:metal ion binding"/>
    <property type="evidence" value="ECO:0007669"/>
    <property type="project" value="UniProtKB-KW"/>
</dbReference>
<evidence type="ECO:0000256" key="1">
    <source>
        <dbReference type="ARBA" id="ARBA00008416"/>
    </source>
</evidence>
<evidence type="ECO:0000256" key="2">
    <source>
        <dbReference type="PIRSR" id="PIRSR006232-1"/>
    </source>
</evidence>
<dbReference type="InterPro" id="IPR011051">
    <property type="entry name" value="RmlC_Cupin_sf"/>
</dbReference>
<dbReference type="RefSeq" id="WP_070123699.1">
    <property type="nucleotide sequence ID" value="NZ_MDHN01000007.1"/>
</dbReference>
<keyword evidence="7" id="KW-1185">Reference proteome</keyword>
<name>A0A1E7ZF88_9ALTE</name>
<dbReference type="InterPro" id="IPR041602">
    <property type="entry name" value="Quercetinase_C"/>
</dbReference>
<feature type="binding site" evidence="2">
    <location>
        <position position="103"/>
    </location>
    <ligand>
        <name>Fe cation</name>
        <dbReference type="ChEBI" id="CHEBI:24875"/>
    </ligand>
</feature>
<dbReference type="Proteomes" id="UP000175691">
    <property type="component" value="Unassembled WGS sequence"/>
</dbReference>
<dbReference type="STRING" id="1656094.BFC18_04205"/>
<dbReference type="PANTHER" id="PTHR43212:SF3">
    <property type="entry name" value="QUERCETIN 2,3-DIOXYGENASE"/>
    <property type="match status" value="1"/>
</dbReference>
<dbReference type="Pfam" id="PF02678">
    <property type="entry name" value="Pirin"/>
    <property type="match status" value="1"/>
</dbReference>
<evidence type="ECO:0000259" key="5">
    <source>
        <dbReference type="Pfam" id="PF17954"/>
    </source>
</evidence>
<keyword evidence="2" id="KW-0408">Iron</keyword>
<feature type="binding site" evidence="2">
    <location>
        <position position="101"/>
    </location>
    <ligand>
        <name>Fe cation</name>
        <dbReference type="ChEBI" id="CHEBI:24875"/>
    </ligand>
</feature>
<keyword evidence="2" id="KW-0479">Metal-binding</keyword>
<dbReference type="Pfam" id="PF17954">
    <property type="entry name" value="Pirin_C_2"/>
    <property type="match status" value="1"/>
</dbReference>
<dbReference type="PANTHER" id="PTHR43212">
    <property type="entry name" value="QUERCETIN 2,3-DIOXYGENASE"/>
    <property type="match status" value="1"/>
</dbReference>
<dbReference type="SUPFAM" id="SSF51182">
    <property type="entry name" value="RmlC-like cupins"/>
    <property type="match status" value="1"/>
</dbReference>
<feature type="domain" description="Quercetin 2,3-dioxygenase C-terminal cupin" evidence="5">
    <location>
        <begin position="145"/>
        <end position="227"/>
    </location>
</feature>
<gene>
    <name evidence="6" type="ORF">BFC18_04205</name>
</gene>
<proteinExistence type="inferred from homology"/>
<evidence type="ECO:0000313" key="6">
    <source>
        <dbReference type="EMBL" id="OFC72169.1"/>
    </source>
</evidence>
<dbReference type="OrthoDB" id="9780903at2"/>
<dbReference type="EMBL" id="MDHN01000007">
    <property type="protein sequence ID" value="OFC72169.1"/>
    <property type="molecule type" value="Genomic_DNA"/>
</dbReference>
<evidence type="ECO:0000256" key="3">
    <source>
        <dbReference type="RuleBase" id="RU003457"/>
    </source>
</evidence>
<protein>
    <submittedName>
        <fullName evidence="6">Pirin</fullName>
    </submittedName>
</protein>
<reference evidence="6 7" key="1">
    <citation type="submission" date="2016-08" db="EMBL/GenBank/DDBJ databases">
        <authorList>
            <person name="Seilhamer J.J."/>
        </authorList>
    </citation>
    <scope>NUCLEOTIDE SEQUENCE [LARGE SCALE GENOMIC DNA]</scope>
    <source>
        <strain evidence="6 7">KCTC 42603</strain>
    </source>
</reference>
<evidence type="ECO:0000259" key="4">
    <source>
        <dbReference type="Pfam" id="PF02678"/>
    </source>
</evidence>
<evidence type="ECO:0000313" key="7">
    <source>
        <dbReference type="Proteomes" id="UP000175691"/>
    </source>
</evidence>
<feature type="binding site" evidence="2">
    <location>
        <position position="59"/>
    </location>
    <ligand>
        <name>Fe cation</name>
        <dbReference type="ChEBI" id="CHEBI:24875"/>
    </ligand>
</feature>
<dbReference type="Gene3D" id="2.60.120.10">
    <property type="entry name" value="Jelly Rolls"/>
    <property type="match status" value="2"/>
</dbReference>
<dbReference type="InterPro" id="IPR014710">
    <property type="entry name" value="RmlC-like_jellyroll"/>
</dbReference>
<dbReference type="InterPro" id="IPR003829">
    <property type="entry name" value="Pirin_N_dom"/>
</dbReference>
<dbReference type="AlphaFoldDB" id="A0A1E7ZF88"/>
<feature type="domain" description="Pirin N-terminal" evidence="4">
    <location>
        <begin position="9"/>
        <end position="119"/>
    </location>
</feature>
<comment type="similarity">
    <text evidence="1 3">Belongs to the pirin family.</text>
</comment>
<dbReference type="InterPro" id="IPR012093">
    <property type="entry name" value="Pirin"/>
</dbReference>
<feature type="binding site" evidence="2">
    <location>
        <position position="57"/>
    </location>
    <ligand>
        <name>Fe cation</name>
        <dbReference type="ChEBI" id="CHEBI:24875"/>
    </ligand>
</feature>
<accession>A0A1E7ZF88</accession>
<comment type="cofactor">
    <cofactor evidence="2">
        <name>Fe cation</name>
        <dbReference type="ChEBI" id="CHEBI:24875"/>
    </cofactor>
    <text evidence="2">Binds 1 Fe cation per subunit.</text>
</comment>
<dbReference type="CDD" id="cd02910">
    <property type="entry name" value="cupin_Yhhw_N"/>
    <property type="match status" value="1"/>
</dbReference>
<sequence length="230" mass="25733">MRYIRKASERGHANFGWLNSHHSFSFGRYYDPEHMGISVLRVINDDRVAPGRGFETHGHKDMEILSYVIEGQLAHKDSTGNSDVIPAGDIQRMTAGRGIMHSEFNGSDKDEVHFLQIWVLPAQNALTPGYEQKTIQQSGALTPMVTPDGRAGTVKVHQDMTLSRLRLSENESISIATEKRMGYLHVIKGEISIDSESFEAGDGLGVYQDDTLQIHAHDDTEALWFDLPQL</sequence>
<organism evidence="6 7">
    <name type="scientific">Alteromonas confluentis</name>
    <dbReference type="NCBI Taxonomy" id="1656094"/>
    <lineage>
        <taxon>Bacteria</taxon>
        <taxon>Pseudomonadati</taxon>
        <taxon>Pseudomonadota</taxon>
        <taxon>Gammaproteobacteria</taxon>
        <taxon>Alteromonadales</taxon>
        <taxon>Alteromonadaceae</taxon>
        <taxon>Alteromonas/Salinimonas group</taxon>
        <taxon>Alteromonas</taxon>
    </lineage>
</organism>
<dbReference type="PIRSF" id="PIRSF006232">
    <property type="entry name" value="Pirin"/>
    <property type="match status" value="1"/>
</dbReference>
<comment type="caution">
    <text evidence="6">The sequence shown here is derived from an EMBL/GenBank/DDBJ whole genome shotgun (WGS) entry which is preliminary data.</text>
</comment>